<sequence length="167" mass="18650">MSPDDSVILVRSLCNRNSAKLHFFMGRQDEIALAISQRVMLTNYGYTVTLHPRMDGVRSLEMLTNYGHTSTLHPRIDRVRSLEMLTNYGYTSTLHPRRRYLLQNPPTAKTLTNVVLKSTTRTIARRGMQGVGAYVGGDERGTTGGVKLGQYSGQVQPLAEPLCHSEL</sequence>
<name>A0AAE0ZNG8_9GAST</name>
<evidence type="ECO:0000313" key="1">
    <source>
        <dbReference type="EMBL" id="KAK3771702.1"/>
    </source>
</evidence>
<accession>A0AAE0ZNG8</accession>
<organism evidence="1 2">
    <name type="scientific">Elysia crispata</name>
    <name type="common">lettuce slug</name>
    <dbReference type="NCBI Taxonomy" id="231223"/>
    <lineage>
        <taxon>Eukaryota</taxon>
        <taxon>Metazoa</taxon>
        <taxon>Spiralia</taxon>
        <taxon>Lophotrochozoa</taxon>
        <taxon>Mollusca</taxon>
        <taxon>Gastropoda</taxon>
        <taxon>Heterobranchia</taxon>
        <taxon>Euthyneura</taxon>
        <taxon>Panpulmonata</taxon>
        <taxon>Sacoglossa</taxon>
        <taxon>Placobranchoidea</taxon>
        <taxon>Plakobranchidae</taxon>
        <taxon>Elysia</taxon>
    </lineage>
</organism>
<dbReference type="Proteomes" id="UP001283361">
    <property type="component" value="Unassembled WGS sequence"/>
</dbReference>
<dbReference type="AlphaFoldDB" id="A0AAE0ZNG8"/>
<protein>
    <submittedName>
        <fullName evidence="1">Uncharacterized protein</fullName>
    </submittedName>
</protein>
<gene>
    <name evidence="1" type="ORF">RRG08_035758</name>
</gene>
<keyword evidence="2" id="KW-1185">Reference proteome</keyword>
<dbReference type="EMBL" id="JAWDGP010003691">
    <property type="protein sequence ID" value="KAK3771702.1"/>
    <property type="molecule type" value="Genomic_DNA"/>
</dbReference>
<comment type="caution">
    <text evidence="1">The sequence shown here is derived from an EMBL/GenBank/DDBJ whole genome shotgun (WGS) entry which is preliminary data.</text>
</comment>
<evidence type="ECO:0000313" key="2">
    <source>
        <dbReference type="Proteomes" id="UP001283361"/>
    </source>
</evidence>
<proteinExistence type="predicted"/>
<reference evidence="1" key="1">
    <citation type="journal article" date="2023" name="G3 (Bethesda)">
        <title>A reference genome for the long-term kleptoplast-retaining sea slug Elysia crispata morphotype clarki.</title>
        <authorList>
            <person name="Eastman K.E."/>
            <person name="Pendleton A.L."/>
            <person name="Shaikh M.A."/>
            <person name="Suttiyut T."/>
            <person name="Ogas R."/>
            <person name="Tomko P."/>
            <person name="Gavelis G."/>
            <person name="Widhalm J.R."/>
            <person name="Wisecaver J.H."/>
        </authorList>
    </citation>
    <scope>NUCLEOTIDE SEQUENCE</scope>
    <source>
        <strain evidence="1">ECLA1</strain>
    </source>
</reference>